<dbReference type="OrthoDB" id="4467858at2"/>
<proteinExistence type="predicted"/>
<keyword evidence="2" id="KW-1185">Reference proteome</keyword>
<dbReference type="Proteomes" id="UP000183561">
    <property type="component" value="Unassembled WGS sequence"/>
</dbReference>
<dbReference type="EMBL" id="FNSV01000005">
    <property type="protein sequence ID" value="SEB65694.1"/>
    <property type="molecule type" value="Genomic_DNA"/>
</dbReference>
<gene>
    <name evidence="1" type="ORF">SAMN04490239_1089</name>
</gene>
<evidence type="ECO:0000313" key="2">
    <source>
        <dbReference type="Proteomes" id="UP000183561"/>
    </source>
</evidence>
<sequence>MNISTTSPARPGSFIRRLNPCGHRTGQWAQILTTSIAHDQEHFLVIYHDSETELLPAEAPGQHYEFGPVPAHWNS</sequence>
<dbReference type="RefSeq" id="WP_143051347.1">
    <property type="nucleotide sequence ID" value="NZ_FNSV01000005.1"/>
</dbReference>
<organism evidence="1 2">
    <name type="scientific">Rhodococcus koreensis</name>
    <dbReference type="NCBI Taxonomy" id="99653"/>
    <lineage>
        <taxon>Bacteria</taxon>
        <taxon>Bacillati</taxon>
        <taxon>Actinomycetota</taxon>
        <taxon>Actinomycetes</taxon>
        <taxon>Mycobacteriales</taxon>
        <taxon>Nocardiaceae</taxon>
        <taxon>Rhodococcus</taxon>
    </lineage>
</organism>
<protein>
    <submittedName>
        <fullName evidence="1">Uncharacterized protein</fullName>
    </submittedName>
</protein>
<evidence type="ECO:0000313" key="1">
    <source>
        <dbReference type="EMBL" id="SEB65694.1"/>
    </source>
</evidence>
<reference evidence="2" key="1">
    <citation type="submission" date="2016-10" db="EMBL/GenBank/DDBJ databases">
        <authorList>
            <person name="Varghese N."/>
            <person name="Submissions S."/>
        </authorList>
    </citation>
    <scope>NUCLEOTIDE SEQUENCE [LARGE SCALE GENOMIC DNA]</scope>
    <source>
        <strain evidence="2">DSM 44498</strain>
    </source>
</reference>
<accession>A0A1H4L4L8</accession>
<dbReference type="AlphaFoldDB" id="A0A1H4L4L8"/>
<name>A0A1H4L4L8_9NOCA</name>